<feature type="region of interest" description="Disordered" evidence="1">
    <location>
        <begin position="200"/>
        <end position="224"/>
    </location>
</feature>
<dbReference type="AlphaFoldDB" id="A0A6J7PPT1"/>
<reference evidence="2" key="1">
    <citation type="submission" date="2020-05" db="EMBL/GenBank/DDBJ databases">
        <authorList>
            <person name="Chiriac C."/>
            <person name="Salcher M."/>
            <person name="Ghai R."/>
            <person name="Kavagutti S V."/>
        </authorList>
    </citation>
    <scope>NUCLEOTIDE SEQUENCE</scope>
</reference>
<evidence type="ECO:0000256" key="1">
    <source>
        <dbReference type="SAM" id="MobiDB-lite"/>
    </source>
</evidence>
<organism evidence="2">
    <name type="scientific">freshwater metagenome</name>
    <dbReference type="NCBI Taxonomy" id="449393"/>
    <lineage>
        <taxon>unclassified sequences</taxon>
        <taxon>metagenomes</taxon>
        <taxon>ecological metagenomes</taxon>
    </lineage>
</organism>
<protein>
    <submittedName>
        <fullName evidence="2">Unannotated protein</fullName>
    </submittedName>
</protein>
<name>A0A6J7PPT1_9ZZZZ</name>
<dbReference type="EMBL" id="CAFBON010000287">
    <property type="protein sequence ID" value="CAB5007218.1"/>
    <property type="molecule type" value="Genomic_DNA"/>
</dbReference>
<proteinExistence type="predicted"/>
<feature type="compositionally biased region" description="Low complexity" evidence="1">
    <location>
        <begin position="85"/>
        <end position="97"/>
    </location>
</feature>
<gene>
    <name evidence="2" type="ORF">UFOPK3954_02119</name>
</gene>
<feature type="compositionally biased region" description="Basic and acidic residues" evidence="1">
    <location>
        <begin position="212"/>
        <end position="224"/>
    </location>
</feature>
<feature type="region of interest" description="Disordered" evidence="1">
    <location>
        <begin position="85"/>
        <end position="104"/>
    </location>
</feature>
<accession>A0A6J7PPT1</accession>
<evidence type="ECO:0000313" key="2">
    <source>
        <dbReference type="EMBL" id="CAB5007218.1"/>
    </source>
</evidence>
<sequence length="235" mass="24671">MAEVVREFAELVEHEVPRVLREHVAGVVDLLDIRLRADGLNDVLGGVRAPLVEPVETLLAHAGGEDGHTAARHNAADRDAAAGVVAGAGPDGTVTGGVELPGDHPRCEARIRGEHLVGSDHRKAIAEHHDDRALDTGEARGQHDVIGDRDTLTGEVVVPVHPEEVPGVGSVLVRVPHGPCRDGGRVGELPEGGQHHALFAEPGDGAGPTLGVDDRAGESELSSEHLGIERVRSHW</sequence>